<dbReference type="PANTHER" id="PTHR11937">
    <property type="entry name" value="ACTIN"/>
    <property type="match status" value="1"/>
</dbReference>
<dbReference type="Gene3D" id="3.90.640.10">
    <property type="entry name" value="Actin, Chain A, domain 4"/>
    <property type="match status" value="1"/>
</dbReference>
<accession>A0A9W9ZCJ2</accession>
<dbReference type="FunFam" id="2.30.36.70:FF:000003">
    <property type="entry name" value="Actin-related protein 6"/>
    <property type="match status" value="1"/>
</dbReference>
<dbReference type="InterPro" id="IPR043129">
    <property type="entry name" value="ATPase_NBD"/>
</dbReference>
<organism evidence="8 9">
    <name type="scientific">Desmophyllum pertusum</name>
    <dbReference type="NCBI Taxonomy" id="174260"/>
    <lineage>
        <taxon>Eukaryota</taxon>
        <taxon>Metazoa</taxon>
        <taxon>Cnidaria</taxon>
        <taxon>Anthozoa</taxon>
        <taxon>Hexacorallia</taxon>
        <taxon>Scleractinia</taxon>
        <taxon>Caryophylliina</taxon>
        <taxon>Caryophylliidae</taxon>
        <taxon>Desmophyllum</taxon>
    </lineage>
</organism>
<dbReference type="Pfam" id="PF00022">
    <property type="entry name" value="Actin"/>
    <property type="match status" value="1"/>
</dbReference>
<comment type="subcellular location">
    <subcellularLocation>
        <location evidence="2">Cytoplasm</location>
        <location evidence="2">Cytoskeleton</location>
    </subcellularLocation>
    <subcellularLocation>
        <location evidence="1">Nucleus</location>
    </subcellularLocation>
</comment>
<dbReference type="EMBL" id="MU826359">
    <property type="protein sequence ID" value="KAJ7379172.1"/>
    <property type="molecule type" value="Genomic_DNA"/>
</dbReference>
<dbReference type="Gene3D" id="2.30.36.70">
    <property type="entry name" value="Actin, Chain A, domain 2"/>
    <property type="match status" value="1"/>
</dbReference>
<dbReference type="Gene3D" id="3.30.420.40">
    <property type="match status" value="2"/>
</dbReference>
<keyword evidence="5" id="KW-0206">Cytoskeleton</keyword>
<comment type="similarity">
    <text evidence="3">Belongs to the actin family. ARP6 subfamily.</text>
</comment>
<evidence type="ECO:0000313" key="9">
    <source>
        <dbReference type="Proteomes" id="UP001163046"/>
    </source>
</evidence>
<dbReference type="Proteomes" id="UP001163046">
    <property type="component" value="Unassembled WGS sequence"/>
</dbReference>
<evidence type="ECO:0000256" key="4">
    <source>
        <dbReference type="ARBA" id="ARBA00022490"/>
    </source>
</evidence>
<evidence type="ECO:0000256" key="3">
    <source>
        <dbReference type="ARBA" id="ARBA00005665"/>
    </source>
</evidence>
<dbReference type="FunFam" id="3.90.640.10:FF:000014">
    <property type="entry name" value="Putative actin-related protein 6"/>
    <property type="match status" value="1"/>
</dbReference>
<evidence type="ECO:0000256" key="1">
    <source>
        <dbReference type="ARBA" id="ARBA00004123"/>
    </source>
</evidence>
<evidence type="ECO:0000313" key="8">
    <source>
        <dbReference type="EMBL" id="KAJ7379172.1"/>
    </source>
</evidence>
<protein>
    <recommendedName>
        <fullName evidence="7">Actin-related protein 6</fullName>
    </recommendedName>
</protein>
<evidence type="ECO:0000256" key="2">
    <source>
        <dbReference type="ARBA" id="ARBA00004245"/>
    </source>
</evidence>
<sequence>MVVLVHDNGASSAKIGFNTADSARLIPNCIFKAKSERRKLFIGDQLEECKDYSGLFYVLPFQKGFLVNWDVEKQIWDYMFGKEVMKVDFPETTLLLTEPHFNFTSIKDGTDEILFEEYNFKAICRSSAAQLSAFKCHKEEVDKHLICLVVDSGYSFTHIVPVFNGKVLKKGVKRINVGGKLLTNHLKEILSYRQLHVLDETFVINQVKEDTCYVSDNFYGDMNIARLKGAKNTIVRDYVLPDYTHIKRGYVKSATEMWLGSKKENEQIVRMNNERFAVPELLFHPADIGIQEMGIPEAITNAIQQLPVEMQPHCYMNILLTGGCALLPGMKERVFSEVRSLAPCDVDVAVHCPSKPLTHAWEGGVTLSKTDVFVNKMCVTKAEYDEHGKNICREKFDS</sequence>
<proteinExistence type="inferred from homology"/>
<keyword evidence="4" id="KW-0963">Cytoplasm</keyword>
<gene>
    <name evidence="8" type="primary">ACTR6</name>
    <name evidence="8" type="ORF">OS493_017670</name>
</gene>
<dbReference type="InterPro" id="IPR004000">
    <property type="entry name" value="Actin"/>
</dbReference>
<dbReference type="GO" id="GO:0005856">
    <property type="term" value="C:cytoskeleton"/>
    <property type="evidence" value="ECO:0007669"/>
    <property type="project" value="UniProtKB-SubCell"/>
</dbReference>
<dbReference type="CDD" id="cd10210">
    <property type="entry name" value="ASKHA_NBD_Arp6"/>
    <property type="match status" value="1"/>
</dbReference>
<dbReference type="SUPFAM" id="SSF53067">
    <property type="entry name" value="Actin-like ATPase domain"/>
    <property type="match status" value="2"/>
</dbReference>
<evidence type="ECO:0000256" key="7">
    <source>
        <dbReference type="ARBA" id="ARBA00074635"/>
    </source>
</evidence>
<evidence type="ECO:0000256" key="5">
    <source>
        <dbReference type="ARBA" id="ARBA00023212"/>
    </source>
</evidence>
<name>A0A9W9ZCJ2_9CNID</name>
<dbReference type="SMART" id="SM00268">
    <property type="entry name" value="ACTIN"/>
    <property type="match status" value="1"/>
</dbReference>
<reference evidence="8" key="1">
    <citation type="submission" date="2023-01" db="EMBL/GenBank/DDBJ databases">
        <title>Genome assembly of the deep-sea coral Lophelia pertusa.</title>
        <authorList>
            <person name="Herrera S."/>
            <person name="Cordes E."/>
        </authorList>
    </citation>
    <scope>NUCLEOTIDE SEQUENCE</scope>
    <source>
        <strain evidence="8">USNM1676648</strain>
        <tissue evidence="8">Polyp</tissue>
    </source>
</reference>
<keyword evidence="9" id="KW-1185">Reference proteome</keyword>
<dbReference type="GO" id="GO:0005634">
    <property type="term" value="C:nucleus"/>
    <property type="evidence" value="ECO:0007669"/>
    <property type="project" value="UniProtKB-SubCell"/>
</dbReference>
<dbReference type="AlphaFoldDB" id="A0A9W9ZCJ2"/>
<comment type="caution">
    <text evidence="8">The sequence shown here is derived from an EMBL/GenBank/DDBJ whole genome shotgun (WGS) entry which is preliminary data.</text>
</comment>
<keyword evidence="6" id="KW-0539">Nucleus</keyword>
<evidence type="ECO:0000256" key="6">
    <source>
        <dbReference type="ARBA" id="ARBA00023242"/>
    </source>
</evidence>
<dbReference type="OrthoDB" id="6220758at2759"/>